<dbReference type="PIRSF" id="PIRSF000641">
    <property type="entry name" value="SRK"/>
    <property type="match status" value="1"/>
</dbReference>
<feature type="chain" id="PRO_5013728761" description="Receptor-like serine/threonine-protein kinase" evidence="16">
    <location>
        <begin position="24"/>
        <end position="806"/>
    </location>
</feature>
<dbReference type="SMART" id="SM00220">
    <property type="entry name" value="S_TKc"/>
    <property type="match status" value="1"/>
</dbReference>
<accession>A0A2G9HTJ5</accession>
<dbReference type="FunFam" id="1.10.510.10:FF:000384">
    <property type="entry name" value="G-type lectin S-receptor-like serine/threonine-protein kinase"/>
    <property type="match status" value="1"/>
</dbReference>
<evidence type="ECO:0000256" key="6">
    <source>
        <dbReference type="ARBA" id="ARBA00022741"/>
    </source>
</evidence>
<organism evidence="19 20">
    <name type="scientific">Handroanthus impetiginosus</name>
    <dbReference type="NCBI Taxonomy" id="429701"/>
    <lineage>
        <taxon>Eukaryota</taxon>
        <taxon>Viridiplantae</taxon>
        <taxon>Streptophyta</taxon>
        <taxon>Embryophyta</taxon>
        <taxon>Tracheophyta</taxon>
        <taxon>Spermatophyta</taxon>
        <taxon>Magnoliopsida</taxon>
        <taxon>eudicotyledons</taxon>
        <taxon>Gunneridae</taxon>
        <taxon>Pentapetalae</taxon>
        <taxon>asterids</taxon>
        <taxon>lamiids</taxon>
        <taxon>Lamiales</taxon>
        <taxon>Bignoniaceae</taxon>
        <taxon>Crescentiina</taxon>
        <taxon>Tabebuia alliance</taxon>
        <taxon>Handroanthus</taxon>
    </lineage>
</organism>
<comment type="catalytic activity">
    <reaction evidence="13">
        <text>L-seryl-[protein] + ATP = O-phospho-L-seryl-[protein] + ADP + H(+)</text>
        <dbReference type="Rhea" id="RHEA:17989"/>
        <dbReference type="Rhea" id="RHEA-COMP:9863"/>
        <dbReference type="Rhea" id="RHEA-COMP:11604"/>
        <dbReference type="ChEBI" id="CHEBI:15378"/>
        <dbReference type="ChEBI" id="CHEBI:29999"/>
        <dbReference type="ChEBI" id="CHEBI:30616"/>
        <dbReference type="ChEBI" id="CHEBI:83421"/>
        <dbReference type="ChEBI" id="CHEBI:456216"/>
        <dbReference type="EC" id="2.7.11.1"/>
    </reaction>
</comment>
<evidence type="ECO:0000256" key="8">
    <source>
        <dbReference type="ARBA" id="ARBA00022840"/>
    </source>
</evidence>
<comment type="subcellular location">
    <subcellularLocation>
        <location evidence="1">Membrane</location>
        <topology evidence="1">Single-pass membrane protein</topology>
    </subcellularLocation>
</comment>
<evidence type="ECO:0000256" key="4">
    <source>
        <dbReference type="ARBA" id="ARBA00022692"/>
    </source>
</evidence>
<keyword evidence="11" id="KW-1015">Disulfide bond</keyword>
<dbReference type="OrthoDB" id="1918782at2759"/>
<dbReference type="CDD" id="cd14066">
    <property type="entry name" value="STKc_IRAK"/>
    <property type="match status" value="1"/>
</dbReference>
<evidence type="ECO:0000256" key="2">
    <source>
        <dbReference type="ARBA" id="ARBA00022527"/>
    </source>
</evidence>
<comment type="similarity">
    <text evidence="13">Belongs to the protein kinase superfamily. Ser/Thr protein kinase family.</text>
</comment>
<dbReference type="Proteomes" id="UP000231279">
    <property type="component" value="Unassembled WGS sequence"/>
</dbReference>
<keyword evidence="3 13" id="KW-0808">Transferase</keyword>
<dbReference type="InterPro" id="IPR024171">
    <property type="entry name" value="SRK-like_kinase"/>
</dbReference>
<keyword evidence="10 15" id="KW-0472">Membrane</keyword>
<keyword evidence="4 15" id="KW-0812">Transmembrane</keyword>
<dbReference type="PANTHER" id="PTHR47974">
    <property type="entry name" value="OS07G0415500 PROTEIN"/>
    <property type="match status" value="1"/>
</dbReference>
<dbReference type="PANTHER" id="PTHR47974:SF9">
    <property type="entry name" value="RECEPTOR-LIKE SERINE_THREONINE-PROTEIN KINASE"/>
    <property type="match status" value="1"/>
</dbReference>
<dbReference type="PROSITE" id="PS50927">
    <property type="entry name" value="BULB_LECTIN"/>
    <property type="match status" value="1"/>
</dbReference>
<evidence type="ECO:0000256" key="1">
    <source>
        <dbReference type="ARBA" id="ARBA00004167"/>
    </source>
</evidence>
<dbReference type="Gene3D" id="1.10.510.10">
    <property type="entry name" value="Transferase(Phosphotransferase) domain 1"/>
    <property type="match status" value="1"/>
</dbReference>
<keyword evidence="6 13" id="KW-0547">Nucleotide-binding</keyword>
<dbReference type="PROSITE" id="PS50011">
    <property type="entry name" value="PROTEIN_KINASE_DOM"/>
    <property type="match status" value="1"/>
</dbReference>
<keyword evidence="8 13" id="KW-0067">ATP-binding</keyword>
<dbReference type="InterPro" id="IPR011009">
    <property type="entry name" value="Kinase-like_dom_sf"/>
</dbReference>
<feature type="domain" description="Protein kinase" evidence="17">
    <location>
        <begin position="490"/>
        <end position="776"/>
    </location>
</feature>
<dbReference type="STRING" id="429701.A0A2G9HTJ5"/>
<evidence type="ECO:0000256" key="9">
    <source>
        <dbReference type="ARBA" id="ARBA00022989"/>
    </source>
</evidence>
<keyword evidence="5 16" id="KW-0732">Signal</keyword>
<keyword evidence="20" id="KW-1185">Reference proteome</keyword>
<dbReference type="GO" id="GO:0106310">
    <property type="term" value="F:protein serine kinase activity"/>
    <property type="evidence" value="ECO:0007669"/>
    <property type="project" value="RHEA"/>
</dbReference>
<dbReference type="Gene3D" id="3.30.200.20">
    <property type="entry name" value="Phosphorylase Kinase, domain 1"/>
    <property type="match status" value="1"/>
</dbReference>
<evidence type="ECO:0000256" key="3">
    <source>
        <dbReference type="ARBA" id="ARBA00022679"/>
    </source>
</evidence>
<dbReference type="GO" id="GO:0016020">
    <property type="term" value="C:membrane"/>
    <property type="evidence" value="ECO:0007669"/>
    <property type="project" value="UniProtKB-SubCell"/>
</dbReference>
<sequence length="806" mass="88977">MMLSSSTSFQLLFIMFLATAIVADDISPGSSLFASEPGQSWNSPSNNFSLSFIQESQNTYFAAVMYNGIPIWKAGGEPGVAVNSSASLRFLPNGNLELVVGSRWSTGSIVWQSNTAGLGITSASLEDSGNFILKNGDFPVWTTFDNPTDTILPGQNFTVDHVLRCGSYFFRLLRSGEISLRWNDSVVYYTSKGVNNTDNINFTSPSLGMQPVGILSVFDPLLSSPVIMARGNDYGEVSDNTLRFVKLDCDGNVRIYNSAISSGRGNKVVRWTDVSDQCLVFGYCGNFGVCKYEEFNTTPVCGCPSQDFNLIEQNNPRKGCKRKEDIQNCPTTVLPLDNSLFLTFPPDVNSDLHTASITACRSNCLAGQTCEASTSLADGTGVCYMKRSDFISGYQSPTLTSTSYVKVCKPGNPNPQVPSSKVSKNSEALKISVVVLGTSLVLIVLVGGSLWFYSRSKPRYESLLSQYSFSDYASGVPDEFSFKKLRKEKKQFKEKLGGGGFGSVYKGILSNKMVVAVKQLERIGQGEKQFRMEVATISSTHHLNLVKLIGFCSEGRHRLLVYEFLKNGSLDRFLFTSESEKKVLNWERRYNIALGVARGITYLHEECHDCILHCDIKPENILLDENYNARISDFGLAKLLNMKDHRHRSMITVRGTRGYLAPEWAANLPITSKADVYSFGMVLLEIVSGRRNLEVSSASDNKKFSLWAYKEFEKGNIEGVVDSRVMEDDVDMIQVKRAVQVSFWCIQEQPSLRPMMGKVVQMLQGIGDIHKPPPLLAMVEGLVQPREAVSAVSSSEGAVMSSLNLP</sequence>
<feature type="domain" description="Bulb-type lectin" evidence="18">
    <location>
        <begin position="23"/>
        <end position="146"/>
    </location>
</feature>
<protein>
    <recommendedName>
        <fullName evidence="13">Receptor-like serine/threonine-protein kinase</fullName>
        <ecNumber evidence="13">2.7.11.1</ecNumber>
    </recommendedName>
</protein>
<keyword evidence="2 13" id="KW-0723">Serine/threonine-protein kinase</keyword>
<feature type="transmembrane region" description="Helical" evidence="15">
    <location>
        <begin position="431"/>
        <end position="453"/>
    </location>
</feature>
<evidence type="ECO:0000256" key="13">
    <source>
        <dbReference type="PIRNR" id="PIRNR000641"/>
    </source>
</evidence>
<dbReference type="GO" id="GO:0005524">
    <property type="term" value="F:ATP binding"/>
    <property type="evidence" value="ECO:0007669"/>
    <property type="project" value="UniProtKB-UniRule"/>
</dbReference>
<evidence type="ECO:0000259" key="17">
    <source>
        <dbReference type="PROSITE" id="PS50011"/>
    </source>
</evidence>
<dbReference type="SUPFAM" id="SSF51110">
    <property type="entry name" value="alpha-D-mannose-specific plant lectins"/>
    <property type="match status" value="1"/>
</dbReference>
<name>A0A2G9HTJ5_9LAMI</name>
<evidence type="ECO:0000256" key="7">
    <source>
        <dbReference type="ARBA" id="ARBA00022777"/>
    </source>
</evidence>
<evidence type="ECO:0000256" key="14">
    <source>
        <dbReference type="PROSITE-ProRule" id="PRU10141"/>
    </source>
</evidence>
<dbReference type="FunFam" id="2.90.10.10:FF:000025">
    <property type="entry name" value="G-type lectin S-receptor-like serine/threonine-protein kinase"/>
    <property type="match status" value="1"/>
</dbReference>
<dbReference type="InterPro" id="IPR008271">
    <property type="entry name" value="Ser/Thr_kinase_AS"/>
</dbReference>
<dbReference type="FunFam" id="3.30.200.20:FF:000178">
    <property type="entry name" value="serine/threonine-protein kinase PBS1-like"/>
    <property type="match status" value="1"/>
</dbReference>
<feature type="signal peptide" evidence="16">
    <location>
        <begin position="1"/>
        <end position="23"/>
    </location>
</feature>
<keyword evidence="12" id="KW-0325">Glycoprotein</keyword>
<dbReference type="EC" id="2.7.11.1" evidence="13"/>
<evidence type="ECO:0000256" key="15">
    <source>
        <dbReference type="SAM" id="Phobius"/>
    </source>
</evidence>
<dbReference type="Pfam" id="PF00069">
    <property type="entry name" value="Pkinase"/>
    <property type="match status" value="1"/>
</dbReference>
<dbReference type="PROSITE" id="PS00107">
    <property type="entry name" value="PROTEIN_KINASE_ATP"/>
    <property type="match status" value="1"/>
</dbReference>
<evidence type="ECO:0000256" key="16">
    <source>
        <dbReference type="SAM" id="SignalP"/>
    </source>
</evidence>
<evidence type="ECO:0000313" key="20">
    <source>
        <dbReference type="Proteomes" id="UP000231279"/>
    </source>
</evidence>
<dbReference type="Pfam" id="PF01453">
    <property type="entry name" value="B_lectin"/>
    <property type="match status" value="1"/>
</dbReference>
<dbReference type="InterPro" id="IPR036426">
    <property type="entry name" value="Bulb-type_lectin_dom_sf"/>
</dbReference>
<dbReference type="InterPro" id="IPR001480">
    <property type="entry name" value="Bulb-type_lectin_dom"/>
</dbReference>
<dbReference type="GO" id="GO:0004674">
    <property type="term" value="F:protein serine/threonine kinase activity"/>
    <property type="evidence" value="ECO:0007669"/>
    <property type="project" value="UniProtKB-KW"/>
</dbReference>
<proteinExistence type="inferred from homology"/>
<evidence type="ECO:0000259" key="18">
    <source>
        <dbReference type="PROSITE" id="PS50927"/>
    </source>
</evidence>
<evidence type="ECO:0000256" key="10">
    <source>
        <dbReference type="ARBA" id="ARBA00023136"/>
    </source>
</evidence>
<dbReference type="AlphaFoldDB" id="A0A2G9HTJ5"/>
<reference evidence="20" key="1">
    <citation type="journal article" date="2018" name="Gigascience">
        <title>Genome assembly of the Pink Ipe (Handroanthus impetiginosus, Bignoniaceae), a highly valued, ecologically keystone Neotropical timber forest tree.</title>
        <authorList>
            <person name="Silva-Junior O.B."/>
            <person name="Grattapaglia D."/>
            <person name="Novaes E."/>
            <person name="Collevatti R.G."/>
        </authorList>
    </citation>
    <scope>NUCLEOTIDE SEQUENCE [LARGE SCALE GENOMIC DNA]</scope>
    <source>
        <strain evidence="20">cv. UFG-1</strain>
    </source>
</reference>
<gene>
    <name evidence="19" type="ORF">CDL12_06451</name>
</gene>
<dbReference type="EMBL" id="NKXS01001046">
    <property type="protein sequence ID" value="PIN20846.1"/>
    <property type="molecule type" value="Genomic_DNA"/>
</dbReference>
<dbReference type="PROSITE" id="PS00108">
    <property type="entry name" value="PROTEIN_KINASE_ST"/>
    <property type="match status" value="1"/>
</dbReference>
<evidence type="ECO:0000256" key="11">
    <source>
        <dbReference type="ARBA" id="ARBA00023157"/>
    </source>
</evidence>
<keyword evidence="7 13" id="KW-0418">Kinase</keyword>
<comment type="caution">
    <text evidence="19">The sequence shown here is derived from an EMBL/GenBank/DDBJ whole genome shotgun (WGS) entry which is preliminary data.</text>
</comment>
<keyword evidence="9 15" id="KW-1133">Transmembrane helix</keyword>
<dbReference type="InterPro" id="IPR017441">
    <property type="entry name" value="Protein_kinase_ATP_BS"/>
</dbReference>
<comment type="catalytic activity">
    <reaction evidence="13">
        <text>L-threonyl-[protein] + ATP = O-phospho-L-threonyl-[protein] + ADP + H(+)</text>
        <dbReference type="Rhea" id="RHEA:46608"/>
        <dbReference type="Rhea" id="RHEA-COMP:11060"/>
        <dbReference type="Rhea" id="RHEA-COMP:11605"/>
        <dbReference type="ChEBI" id="CHEBI:15378"/>
        <dbReference type="ChEBI" id="CHEBI:30013"/>
        <dbReference type="ChEBI" id="CHEBI:30616"/>
        <dbReference type="ChEBI" id="CHEBI:61977"/>
        <dbReference type="ChEBI" id="CHEBI:456216"/>
        <dbReference type="EC" id="2.7.11.1"/>
    </reaction>
</comment>
<dbReference type="SMART" id="SM00108">
    <property type="entry name" value="B_lectin"/>
    <property type="match status" value="1"/>
</dbReference>
<dbReference type="InterPro" id="IPR000719">
    <property type="entry name" value="Prot_kinase_dom"/>
</dbReference>
<evidence type="ECO:0000256" key="5">
    <source>
        <dbReference type="ARBA" id="ARBA00022729"/>
    </source>
</evidence>
<feature type="binding site" evidence="14">
    <location>
        <position position="518"/>
    </location>
    <ligand>
        <name>ATP</name>
        <dbReference type="ChEBI" id="CHEBI:30616"/>
    </ligand>
</feature>
<evidence type="ECO:0000313" key="19">
    <source>
        <dbReference type="EMBL" id="PIN20846.1"/>
    </source>
</evidence>
<dbReference type="Gene3D" id="2.90.10.10">
    <property type="entry name" value="Bulb-type lectin domain"/>
    <property type="match status" value="1"/>
</dbReference>
<evidence type="ECO:0000256" key="12">
    <source>
        <dbReference type="ARBA" id="ARBA00023180"/>
    </source>
</evidence>
<dbReference type="SUPFAM" id="SSF56112">
    <property type="entry name" value="Protein kinase-like (PK-like)"/>
    <property type="match status" value="1"/>
</dbReference>